<organism evidence="1 2">
    <name type="scientific">Pseudoduganella violacea</name>
    <dbReference type="NCBI Taxonomy" id="1715466"/>
    <lineage>
        <taxon>Bacteria</taxon>
        <taxon>Pseudomonadati</taxon>
        <taxon>Pseudomonadota</taxon>
        <taxon>Betaproteobacteria</taxon>
        <taxon>Burkholderiales</taxon>
        <taxon>Oxalobacteraceae</taxon>
        <taxon>Telluria group</taxon>
        <taxon>Pseudoduganella</taxon>
    </lineage>
</organism>
<sequence length="159" mass="18367">MGYEAKQAVYLPTTDYLELELYLMDTRPGVRLDAFVTELVHRWLAIEMERLALRKNGQAMRGYQWKDLFLPDGTHLRTSHCGIIDFAKVVGDHIVSDDGVSLTPSQFANRDSKGRNAWRFVWVRYPGDEYWIRAANCRVRTDELRLRQSKATLQASTTA</sequence>
<dbReference type="AlphaFoldDB" id="A0A7W5BEM0"/>
<dbReference type="EMBL" id="JACHXD010000016">
    <property type="protein sequence ID" value="MBB3121466.1"/>
    <property type="molecule type" value="Genomic_DNA"/>
</dbReference>
<evidence type="ECO:0000313" key="1">
    <source>
        <dbReference type="EMBL" id="MBB3121466.1"/>
    </source>
</evidence>
<accession>A0A7W5BEM0</accession>
<gene>
    <name evidence="1" type="ORF">FHS03_004544</name>
</gene>
<name>A0A7W5BEM0_9BURK</name>
<reference evidence="1 2" key="1">
    <citation type="submission" date="2020-08" db="EMBL/GenBank/DDBJ databases">
        <title>Genomic Encyclopedia of Type Strains, Phase III (KMG-III): the genomes of soil and plant-associated and newly described type strains.</title>
        <authorList>
            <person name="Whitman W."/>
        </authorList>
    </citation>
    <scope>NUCLEOTIDE SEQUENCE [LARGE SCALE GENOMIC DNA]</scope>
    <source>
        <strain evidence="1 2">CECT 8897</strain>
    </source>
</reference>
<comment type="caution">
    <text evidence="1">The sequence shown here is derived from an EMBL/GenBank/DDBJ whole genome shotgun (WGS) entry which is preliminary data.</text>
</comment>
<dbReference type="Proteomes" id="UP000541535">
    <property type="component" value="Unassembled WGS sequence"/>
</dbReference>
<evidence type="ECO:0000313" key="2">
    <source>
        <dbReference type="Proteomes" id="UP000541535"/>
    </source>
</evidence>
<dbReference type="RefSeq" id="WP_183443176.1">
    <property type="nucleotide sequence ID" value="NZ_JACHXD010000016.1"/>
</dbReference>
<proteinExistence type="predicted"/>
<protein>
    <submittedName>
        <fullName evidence="1">Uncharacterized protein</fullName>
    </submittedName>
</protein>
<keyword evidence="2" id="KW-1185">Reference proteome</keyword>